<accession>A0ABV5TA05</accession>
<comment type="caution">
    <text evidence="3">The sequence shown here is derived from an EMBL/GenBank/DDBJ whole genome shotgun (WGS) entry which is preliminary data.</text>
</comment>
<keyword evidence="3" id="KW-0378">Hydrolase</keyword>
<name>A0ABV5TA05_9ACTN</name>
<sequence>MYKPSSPRSRLLACGLATMIAVGAVAAPLTASAAASASTAAGSDDGVQRSLDGLIGEEFPGALASVRDTEGRVTTYTAGVGDLETREEVPADGRVRIGSNTKTFVATVVLQLVGEGRIELDGPVEKYLPGLVRGKAGDGREITIRQLLQHTSGLPNYTRYMHEDFSKIQHRYVESRDMIDVALRHKASFRPGKGWEYSNTGYLLLGLVVQKVTGRPIAEEVTRRVIDRAGLRDTYWPGVGDQTIKGPHPRGYTVGKRKGEFVDITTMDPSWGGAAGQLIGTPNDLNTFFLALLDGKLLKPAQLAEMKKTVKAPGFPEGWRYGLGVVKMKLSCGDTAWGHGGDIDGYETRNAATTDGRATALAVTALPGSEAGALKAIKVTDDILCGAE</sequence>
<gene>
    <name evidence="3" type="ORF">ACFFRH_10510</name>
</gene>
<dbReference type="Gene3D" id="3.40.710.10">
    <property type="entry name" value="DD-peptidase/beta-lactamase superfamily"/>
    <property type="match status" value="1"/>
</dbReference>
<evidence type="ECO:0000256" key="1">
    <source>
        <dbReference type="SAM" id="SignalP"/>
    </source>
</evidence>
<dbReference type="PANTHER" id="PTHR46825:SF7">
    <property type="entry name" value="D-ALANYL-D-ALANINE CARBOXYPEPTIDASE"/>
    <property type="match status" value="1"/>
</dbReference>
<evidence type="ECO:0000313" key="4">
    <source>
        <dbReference type="Proteomes" id="UP001589610"/>
    </source>
</evidence>
<evidence type="ECO:0000313" key="3">
    <source>
        <dbReference type="EMBL" id="MFB9675920.1"/>
    </source>
</evidence>
<dbReference type="RefSeq" id="WP_344745345.1">
    <property type="nucleotide sequence ID" value="NZ_BAAAWW010000064.1"/>
</dbReference>
<dbReference type="EMBL" id="JBHMBS010000004">
    <property type="protein sequence ID" value="MFB9675920.1"/>
    <property type="molecule type" value="Genomic_DNA"/>
</dbReference>
<dbReference type="PANTHER" id="PTHR46825">
    <property type="entry name" value="D-ALANYL-D-ALANINE-CARBOXYPEPTIDASE/ENDOPEPTIDASE AMPH"/>
    <property type="match status" value="1"/>
</dbReference>
<dbReference type="SUPFAM" id="SSF56601">
    <property type="entry name" value="beta-lactamase/transpeptidase-like"/>
    <property type="match status" value="1"/>
</dbReference>
<feature type="signal peptide" evidence="1">
    <location>
        <begin position="1"/>
        <end position="26"/>
    </location>
</feature>
<reference evidence="3 4" key="1">
    <citation type="submission" date="2024-09" db="EMBL/GenBank/DDBJ databases">
        <authorList>
            <person name="Sun Q."/>
            <person name="Mori K."/>
        </authorList>
    </citation>
    <scope>NUCLEOTIDE SEQUENCE [LARGE SCALE GENOMIC DNA]</scope>
    <source>
        <strain evidence="3 4">JCM 3028</strain>
    </source>
</reference>
<evidence type="ECO:0000259" key="2">
    <source>
        <dbReference type="Pfam" id="PF00144"/>
    </source>
</evidence>
<feature type="chain" id="PRO_5046358423" evidence="1">
    <location>
        <begin position="27"/>
        <end position="388"/>
    </location>
</feature>
<proteinExistence type="predicted"/>
<dbReference type="Pfam" id="PF00144">
    <property type="entry name" value="Beta-lactamase"/>
    <property type="match status" value="1"/>
</dbReference>
<dbReference type="InterPro" id="IPR050491">
    <property type="entry name" value="AmpC-like"/>
</dbReference>
<dbReference type="InterPro" id="IPR001466">
    <property type="entry name" value="Beta-lactam-related"/>
</dbReference>
<dbReference type="EC" id="3.-.-.-" evidence="3"/>
<keyword evidence="1" id="KW-0732">Signal</keyword>
<dbReference type="GO" id="GO:0016787">
    <property type="term" value="F:hydrolase activity"/>
    <property type="evidence" value="ECO:0007669"/>
    <property type="project" value="UniProtKB-KW"/>
</dbReference>
<protein>
    <submittedName>
        <fullName evidence="3">Serine hydrolase domain-containing protein</fullName>
        <ecNumber evidence="3">3.-.-.-</ecNumber>
    </submittedName>
</protein>
<organism evidence="3 4">
    <name type="scientific">Streptosporangium vulgare</name>
    <dbReference type="NCBI Taxonomy" id="46190"/>
    <lineage>
        <taxon>Bacteria</taxon>
        <taxon>Bacillati</taxon>
        <taxon>Actinomycetota</taxon>
        <taxon>Actinomycetes</taxon>
        <taxon>Streptosporangiales</taxon>
        <taxon>Streptosporangiaceae</taxon>
        <taxon>Streptosporangium</taxon>
    </lineage>
</organism>
<dbReference type="InterPro" id="IPR012338">
    <property type="entry name" value="Beta-lactam/transpept-like"/>
</dbReference>
<feature type="domain" description="Beta-lactamase-related" evidence="2">
    <location>
        <begin position="58"/>
        <end position="369"/>
    </location>
</feature>
<keyword evidence="4" id="KW-1185">Reference proteome</keyword>
<dbReference type="Proteomes" id="UP001589610">
    <property type="component" value="Unassembled WGS sequence"/>
</dbReference>